<keyword evidence="9" id="KW-0694">RNA-binding</keyword>
<dbReference type="EMBL" id="QNBC01000008">
    <property type="protein sequence ID" value="RKX67850.1"/>
    <property type="molecule type" value="Genomic_DNA"/>
</dbReference>
<reference evidence="12 13" key="1">
    <citation type="submission" date="2018-06" db="EMBL/GenBank/DDBJ databases">
        <title>Extensive metabolic versatility and redundancy in microbially diverse, dynamic hydrothermal sediments.</title>
        <authorList>
            <person name="Dombrowski N."/>
            <person name="Teske A."/>
            <person name="Baker B.J."/>
        </authorList>
    </citation>
    <scope>NUCLEOTIDE SEQUENCE [LARGE SCALE GENOMIC DNA]</scope>
    <source>
        <strain evidence="12">B35_G9</strain>
    </source>
</reference>
<dbReference type="InterPro" id="IPR012340">
    <property type="entry name" value="NA-bd_OB-fold"/>
</dbReference>
<dbReference type="PROSITE" id="PS50126">
    <property type="entry name" value="S1"/>
    <property type="match status" value="1"/>
</dbReference>
<dbReference type="Gene3D" id="2.40.50.140">
    <property type="entry name" value="Nucleic acid-binding proteins"/>
    <property type="match status" value="1"/>
</dbReference>
<evidence type="ECO:0000256" key="2">
    <source>
        <dbReference type="ARBA" id="ARBA00022475"/>
    </source>
</evidence>
<name>A0A660SCX7_UNCT6</name>
<evidence type="ECO:0000256" key="9">
    <source>
        <dbReference type="ARBA" id="ARBA00022884"/>
    </source>
</evidence>
<dbReference type="GO" id="GO:0004519">
    <property type="term" value="F:endonuclease activity"/>
    <property type="evidence" value="ECO:0007669"/>
    <property type="project" value="UniProtKB-KW"/>
</dbReference>
<dbReference type="GO" id="GO:0046872">
    <property type="term" value="F:metal ion binding"/>
    <property type="evidence" value="ECO:0007669"/>
    <property type="project" value="UniProtKB-KW"/>
</dbReference>
<dbReference type="InterPro" id="IPR003029">
    <property type="entry name" value="S1_domain"/>
</dbReference>
<evidence type="ECO:0000256" key="4">
    <source>
        <dbReference type="ARBA" id="ARBA00022722"/>
    </source>
</evidence>
<evidence type="ECO:0000256" key="3">
    <source>
        <dbReference type="ARBA" id="ARBA00022519"/>
    </source>
</evidence>
<dbReference type="AlphaFoldDB" id="A0A660SCX7"/>
<dbReference type="NCBIfam" id="TIGR00757">
    <property type="entry name" value="RNaseEG"/>
    <property type="match status" value="1"/>
</dbReference>
<evidence type="ECO:0000256" key="8">
    <source>
        <dbReference type="ARBA" id="ARBA00022842"/>
    </source>
</evidence>
<organism evidence="12 13">
    <name type="scientific">candidate division TA06 bacterium</name>
    <dbReference type="NCBI Taxonomy" id="2250710"/>
    <lineage>
        <taxon>Bacteria</taxon>
        <taxon>Bacteria division TA06</taxon>
    </lineage>
</organism>
<keyword evidence="7" id="KW-0378">Hydrolase</keyword>
<dbReference type="InterPro" id="IPR004659">
    <property type="entry name" value="RNase_E/G"/>
</dbReference>
<evidence type="ECO:0000259" key="11">
    <source>
        <dbReference type="PROSITE" id="PS50126"/>
    </source>
</evidence>
<dbReference type="Proteomes" id="UP000282321">
    <property type="component" value="Unassembled WGS sequence"/>
</dbReference>
<keyword evidence="4" id="KW-0540">Nuclease</keyword>
<dbReference type="GO" id="GO:0006364">
    <property type="term" value="P:rRNA processing"/>
    <property type="evidence" value="ECO:0007669"/>
    <property type="project" value="TreeGrafter"/>
</dbReference>
<accession>A0A660SCX7</accession>
<dbReference type="SMART" id="SM00316">
    <property type="entry name" value="S1"/>
    <property type="match status" value="1"/>
</dbReference>
<dbReference type="GO" id="GO:0003723">
    <property type="term" value="F:RNA binding"/>
    <property type="evidence" value="ECO:0007669"/>
    <property type="project" value="UniProtKB-KW"/>
</dbReference>
<keyword evidence="3" id="KW-0997">Cell inner membrane</keyword>
<dbReference type="Pfam" id="PF10150">
    <property type="entry name" value="RNase_E_G"/>
    <property type="match status" value="1"/>
</dbReference>
<keyword evidence="8" id="KW-0460">Magnesium</keyword>
<dbReference type="GO" id="GO:0005737">
    <property type="term" value="C:cytoplasm"/>
    <property type="evidence" value="ECO:0007669"/>
    <property type="project" value="TreeGrafter"/>
</dbReference>
<dbReference type="Pfam" id="PF00575">
    <property type="entry name" value="S1"/>
    <property type="match status" value="1"/>
</dbReference>
<proteinExistence type="predicted"/>
<keyword evidence="10" id="KW-0472">Membrane</keyword>
<evidence type="ECO:0000256" key="7">
    <source>
        <dbReference type="ARBA" id="ARBA00022801"/>
    </source>
</evidence>
<evidence type="ECO:0000313" key="13">
    <source>
        <dbReference type="Proteomes" id="UP000282321"/>
    </source>
</evidence>
<evidence type="ECO:0000256" key="6">
    <source>
        <dbReference type="ARBA" id="ARBA00022759"/>
    </source>
</evidence>
<dbReference type="CDD" id="cd04453">
    <property type="entry name" value="S1_RNase_E"/>
    <property type="match status" value="1"/>
</dbReference>
<protein>
    <submittedName>
        <fullName evidence="12">Ribonuclease</fullName>
    </submittedName>
</protein>
<dbReference type="GO" id="GO:0004540">
    <property type="term" value="F:RNA nuclease activity"/>
    <property type="evidence" value="ECO:0007669"/>
    <property type="project" value="InterPro"/>
</dbReference>
<keyword evidence="6" id="KW-0255">Endonuclease</keyword>
<dbReference type="InterPro" id="IPR019307">
    <property type="entry name" value="RNA-bd_AU-1/RNase_E/G"/>
</dbReference>
<evidence type="ECO:0000256" key="5">
    <source>
        <dbReference type="ARBA" id="ARBA00022723"/>
    </source>
</evidence>
<dbReference type="PANTHER" id="PTHR30001">
    <property type="entry name" value="RIBONUCLEASE"/>
    <property type="match status" value="1"/>
</dbReference>
<dbReference type="Gene3D" id="3.40.1260.20">
    <property type="entry name" value="Ribonuclease E, catalytic domain"/>
    <property type="match status" value="1"/>
</dbReference>
<comment type="caution">
    <text evidence="12">The sequence shown here is derived from an EMBL/GenBank/DDBJ whole genome shotgun (WGS) entry which is preliminary data.</text>
</comment>
<keyword evidence="2" id="KW-1003">Cell membrane</keyword>
<evidence type="ECO:0000313" key="12">
    <source>
        <dbReference type="EMBL" id="RKX67850.1"/>
    </source>
</evidence>
<comment type="cofactor">
    <cofactor evidence="1">
        <name>Mg(2+)</name>
        <dbReference type="ChEBI" id="CHEBI:18420"/>
    </cofactor>
</comment>
<evidence type="ECO:0000256" key="10">
    <source>
        <dbReference type="ARBA" id="ARBA00023136"/>
    </source>
</evidence>
<keyword evidence="5" id="KW-0479">Metal-binding</keyword>
<dbReference type="SUPFAM" id="SSF50249">
    <property type="entry name" value="Nucleic acid-binding proteins"/>
    <property type="match status" value="1"/>
</dbReference>
<evidence type="ECO:0000256" key="1">
    <source>
        <dbReference type="ARBA" id="ARBA00001946"/>
    </source>
</evidence>
<gene>
    <name evidence="12" type="ORF">DRP44_01165</name>
</gene>
<feature type="domain" description="S1 motif" evidence="11">
    <location>
        <begin position="39"/>
        <end position="128"/>
    </location>
</feature>
<sequence length="505" mass="58580">MKKTIIISETFDELRIAVLEDGVFVEYYIESGSDISIMDNIYKGKVIAVNRSLKAVFVDIGLEKGAFLPFNQISDKQFIDENFKAIPLKTSIDPLKLKNGDEILVQIIKEPISTKGARLTTNISISGRYIVLMPNTKQIGISKKIKNRNERIRLFKIAKEIRPKEMGLILRTSAQGHSIEEIDEEVKKLQIKMYNIIKDAEKQKAPALIYTDSNLFDKLIKDIFSNGISECVIDSREFYEKLREYLNYTEPRLAKTLVLKENIDLFREYGIDKELKLMYSMSVPLPSGGNIVIQPTEALISIDVNSGKSGLKAKHEEMILRTNREAAKEIARQLRLRDLGGIIVIDFIDMGSEEHRKKLFEEFKSFIRNDKSKPFIFEMSPLGLIEMTRKRVRDVSSTTIYEPCNVCRGTGWIIGKDVIFMELIRWFKRNGSSYKGRKLGIICNEEFERYVQGKHIDYIEEEVQKYNIMIEFINDPHLLIDEVYIYDFDKSESIYELNRYRVDYI</sequence>
<dbReference type="GO" id="GO:0016787">
    <property type="term" value="F:hydrolase activity"/>
    <property type="evidence" value="ECO:0007669"/>
    <property type="project" value="UniProtKB-KW"/>
</dbReference>
<dbReference type="PANTHER" id="PTHR30001:SF1">
    <property type="entry name" value="RIBONUCLEASE E_G-LIKE PROTEIN, CHLOROPLASTIC"/>
    <property type="match status" value="1"/>
</dbReference>